<dbReference type="InterPro" id="IPR008928">
    <property type="entry name" value="6-hairpin_glycosidase_sf"/>
</dbReference>
<dbReference type="Proteomes" id="UP000623678">
    <property type="component" value="Unassembled WGS sequence"/>
</dbReference>
<reference evidence="3" key="1">
    <citation type="submission" date="2020-08" db="EMBL/GenBank/DDBJ databases">
        <title>Genome public.</title>
        <authorList>
            <person name="Liu C."/>
            <person name="Sun Q."/>
        </authorList>
    </citation>
    <scope>NUCLEOTIDE SEQUENCE</scope>
    <source>
        <strain evidence="3">NSJ-64</strain>
    </source>
</reference>
<dbReference type="PANTHER" id="PTHR15108">
    <property type="entry name" value="N-ACYLGLUCOSAMINE-2-EPIMERASE"/>
    <property type="match status" value="1"/>
</dbReference>
<dbReference type="RefSeq" id="WP_262395198.1">
    <property type="nucleotide sequence ID" value="NZ_JACRTD010000004.1"/>
</dbReference>
<keyword evidence="2" id="KW-0413">Isomerase</keyword>
<dbReference type="SUPFAM" id="SSF48208">
    <property type="entry name" value="Six-hairpin glycosidases"/>
    <property type="match status" value="1"/>
</dbReference>
<comment type="similarity">
    <text evidence="1">Belongs to the N-acylglucosamine 2-epimerase family.</text>
</comment>
<proteinExistence type="inferred from homology"/>
<organism evidence="3 4">
    <name type="scientific">Youxingia wuxianensis</name>
    <dbReference type="NCBI Taxonomy" id="2763678"/>
    <lineage>
        <taxon>Bacteria</taxon>
        <taxon>Bacillati</taxon>
        <taxon>Bacillota</taxon>
        <taxon>Clostridia</taxon>
        <taxon>Eubacteriales</taxon>
        <taxon>Oscillospiraceae</taxon>
        <taxon>Youxingia</taxon>
    </lineage>
</organism>
<name>A0A926II84_9FIRM</name>
<sequence length="423" mass="48562">MIAYKKELLFYQEHLVHNLLAFWSQSYDPVHGGIFTCFNNTGEQLVSRDKYVWSQGRMAWVYSRIVQDIDQGLLPELEKSEYLEKARRTCCFLRDHAILPPADGVCAYLLTEEGHKKESIPGKGYYTSFFVDCFVILGFCEYALACKDEEFLTLALSLYDRCTALLAQGKIVTEPYPIAEGFVSHAVDMILSCTSNHLWRALTAAGHPRAQEINEKSLAHVTRILNVFYWEDFGVIQELKPLSPQLEDTFSARHIMPGHALESMWFCQHILAQNHLPADKKIFTVSANSLFLGWDKQYGGLLRCVDVTGGPPRGRRLAGDPYESLMADTWDSKLWWPHSESLYMTLLCYTLTQDPLFEEYYNKTAAYVKEKFINPNKDVGEWIQILDRQGRPMEKVVALPVKDPFHILRNVLLLIELLSEEIV</sequence>
<dbReference type="GO" id="GO:0005975">
    <property type="term" value="P:carbohydrate metabolic process"/>
    <property type="evidence" value="ECO:0007669"/>
    <property type="project" value="InterPro"/>
</dbReference>
<keyword evidence="4" id="KW-1185">Reference proteome</keyword>
<dbReference type="Pfam" id="PF07221">
    <property type="entry name" value="GlcNAc_2-epim"/>
    <property type="match status" value="1"/>
</dbReference>
<evidence type="ECO:0000313" key="3">
    <source>
        <dbReference type="EMBL" id="MBC8585418.1"/>
    </source>
</evidence>
<dbReference type="AlphaFoldDB" id="A0A926II84"/>
<dbReference type="Gene3D" id="1.50.10.10">
    <property type="match status" value="1"/>
</dbReference>
<dbReference type="EMBL" id="JACRTD010000004">
    <property type="protein sequence ID" value="MBC8585418.1"/>
    <property type="molecule type" value="Genomic_DNA"/>
</dbReference>
<evidence type="ECO:0000256" key="2">
    <source>
        <dbReference type="ARBA" id="ARBA00023235"/>
    </source>
</evidence>
<comment type="caution">
    <text evidence="3">The sequence shown here is derived from an EMBL/GenBank/DDBJ whole genome shotgun (WGS) entry which is preliminary data.</text>
</comment>
<dbReference type="InterPro" id="IPR010819">
    <property type="entry name" value="AGE/CE"/>
</dbReference>
<protein>
    <submittedName>
        <fullName evidence="3">AGE family epimerase/isomerase</fullName>
    </submittedName>
</protein>
<dbReference type="GO" id="GO:0016853">
    <property type="term" value="F:isomerase activity"/>
    <property type="evidence" value="ECO:0007669"/>
    <property type="project" value="UniProtKB-KW"/>
</dbReference>
<dbReference type="InterPro" id="IPR012341">
    <property type="entry name" value="6hp_glycosidase-like_sf"/>
</dbReference>
<accession>A0A926II84</accession>
<evidence type="ECO:0000256" key="1">
    <source>
        <dbReference type="ARBA" id="ARBA00008558"/>
    </source>
</evidence>
<evidence type="ECO:0000313" key="4">
    <source>
        <dbReference type="Proteomes" id="UP000623678"/>
    </source>
</evidence>
<gene>
    <name evidence="3" type="ORF">H8705_07460</name>
</gene>